<dbReference type="Pfam" id="PF00024">
    <property type="entry name" value="PAN_1"/>
    <property type="match status" value="1"/>
</dbReference>
<evidence type="ECO:0000313" key="3">
    <source>
        <dbReference type="Proteomes" id="UP001283361"/>
    </source>
</evidence>
<keyword evidence="3" id="KW-1185">Reference proteome</keyword>
<dbReference type="PROSITE" id="PS50948">
    <property type="entry name" value="PAN"/>
    <property type="match status" value="1"/>
</dbReference>
<evidence type="ECO:0000259" key="1">
    <source>
        <dbReference type="PROSITE" id="PS50948"/>
    </source>
</evidence>
<feature type="domain" description="Apple" evidence="1">
    <location>
        <begin position="150"/>
        <end position="232"/>
    </location>
</feature>
<sequence length="233" mass="25588">MLPVLKDHTIITVCCLGCVTFLAVITRSMAVGIFDLHLINNTKSKHTVGQQLCKDLGYDGLAVLSSPEAYRLGLEIRAPVRLSDKSRVSVGLYFKSNSRSLRWADDGMVADDTPWADPSPVVSETKPFGRLKGDGTLLTTGNAFETYSLCGKQYTKEAFGKKLFGKKPDGQTSYISQKKTTSFMRCVGTCSTTSRCRAAEYNLNISTCTIFDTSMFSGFSQNEGTNTFIRDGY</sequence>
<dbReference type="InterPro" id="IPR003609">
    <property type="entry name" value="Pan_app"/>
</dbReference>
<accession>A0AAE0ZD56</accession>
<dbReference type="AlphaFoldDB" id="A0AAE0ZD56"/>
<proteinExistence type="predicted"/>
<gene>
    <name evidence="2" type="ORF">RRG08_028659</name>
</gene>
<name>A0AAE0ZD56_9GAST</name>
<dbReference type="EMBL" id="JAWDGP010004210">
    <property type="protein sequence ID" value="KAK3766541.1"/>
    <property type="molecule type" value="Genomic_DNA"/>
</dbReference>
<evidence type="ECO:0000313" key="2">
    <source>
        <dbReference type="EMBL" id="KAK3766541.1"/>
    </source>
</evidence>
<protein>
    <recommendedName>
        <fullName evidence="1">Apple domain-containing protein</fullName>
    </recommendedName>
</protein>
<organism evidence="2 3">
    <name type="scientific">Elysia crispata</name>
    <name type="common">lettuce slug</name>
    <dbReference type="NCBI Taxonomy" id="231223"/>
    <lineage>
        <taxon>Eukaryota</taxon>
        <taxon>Metazoa</taxon>
        <taxon>Spiralia</taxon>
        <taxon>Lophotrochozoa</taxon>
        <taxon>Mollusca</taxon>
        <taxon>Gastropoda</taxon>
        <taxon>Heterobranchia</taxon>
        <taxon>Euthyneura</taxon>
        <taxon>Panpulmonata</taxon>
        <taxon>Sacoglossa</taxon>
        <taxon>Placobranchoidea</taxon>
        <taxon>Plakobranchidae</taxon>
        <taxon>Elysia</taxon>
    </lineage>
</organism>
<comment type="caution">
    <text evidence="2">The sequence shown here is derived from an EMBL/GenBank/DDBJ whole genome shotgun (WGS) entry which is preliminary data.</text>
</comment>
<dbReference type="Proteomes" id="UP001283361">
    <property type="component" value="Unassembled WGS sequence"/>
</dbReference>
<reference evidence="2" key="1">
    <citation type="journal article" date="2023" name="G3 (Bethesda)">
        <title>A reference genome for the long-term kleptoplast-retaining sea slug Elysia crispata morphotype clarki.</title>
        <authorList>
            <person name="Eastman K.E."/>
            <person name="Pendleton A.L."/>
            <person name="Shaikh M.A."/>
            <person name="Suttiyut T."/>
            <person name="Ogas R."/>
            <person name="Tomko P."/>
            <person name="Gavelis G."/>
            <person name="Widhalm J.R."/>
            <person name="Wisecaver J.H."/>
        </authorList>
    </citation>
    <scope>NUCLEOTIDE SEQUENCE</scope>
    <source>
        <strain evidence="2">ECLA1</strain>
    </source>
</reference>